<sequence>MSTRDDLVAAATALLDEGGPEHVTLREVGRRAGVSHNAPYKHFTDKQALLEAVAAREFDRLGRAMTQPPSEETTAIELLHLVLLEYVRWAQRHPQRFELATSWPVPSASAELQLSAGNTWRRLVELTAEAQASGSLSGGDPERLAALARAVAHGAAHLAMTGHLARDGKGHASAEDLVNDVFAVLRR</sequence>
<name>A0A6M1L5D9_9ACTN</name>
<evidence type="ECO:0000256" key="2">
    <source>
        <dbReference type="ARBA" id="ARBA00023125"/>
    </source>
</evidence>
<dbReference type="Gene3D" id="1.10.357.10">
    <property type="entry name" value="Tetracycline Repressor, domain 2"/>
    <property type="match status" value="1"/>
</dbReference>
<evidence type="ECO:0000313" key="6">
    <source>
        <dbReference type="EMBL" id="NGM12364.1"/>
    </source>
</evidence>
<comment type="caution">
    <text evidence="6">The sequence shown here is derived from an EMBL/GenBank/DDBJ whole genome shotgun (WGS) entry which is preliminary data.</text>
</comment>
<dbReference type="PROSITE" id="PS50977">
    <property type="entry name" value="HTH_TETR_2"/>
    <property type="match status" value="1"/>
</dbReference>
<dbReference type="Proteomes" id="UP000478148">
    <property type="component" value="Unassembled WGS sequence"/>
</dbReference>
<dbReference type="PRINTS" id="PR00455">
    <property type="entry name" value="HTHTETR"/>
</dbReference>
<organism evidence="6 7">
    <name type="scientific">Verrucosispora sioxanthis</name>
    <dbReference type="NCBI Taxonomy" id="2499994"/>
    <lineage>
        <taxon>Bacteria</taxon>
        <taxon>Bacillati</taxon>
        <taxon>Actinomycetota</taxon>
        <taxon>Actinomycetes</taxon>
        <taxon>Micromonosporales</taxon>
        <taxon>Micromonosporaceae</taxon>
        <taxon>Micromonospora</taxon>
    </lineage>
</organism>
<evidence type="ECO:0000256" key="3">
    <source>
        <dbReference type="ARBA" id="ARBA00023163"/>
    </source>
</evidence>
<feature type="domain" description="HTH tetR-type" evidence="5">
    <location>
        <begin position="1"/>
        <end position="61"/>
    </location>
</feature>
<evidence type="ECO:0000256" key="1">
    <source>
        <dbReference type="ARBA" id="ARBA00023015"/>
    </source>
</evidence>
<dbReference type="RefSeq" id="WP_164446244.1">
    <property type="nucleotide sequence ID" value="NZ_SAIY01000002.1"/>
</dbReference>
<reference evidence="6 7" key="1">
    <citation type="submission" date="2020-02" db="EMBL/GenBank/DDBJ databases">
        <title>Draft Genome Sequence of Verrucosispora sp. Strain CWR15, Isolated from Gulf of Mexico Sponge.</title>
        <authorList>
            <person name="Kennedy S.J."/>
            <person name="Cella E."/>
            <person name="Azarian T."/>
            <person name="Baker B.J."/>
            <person name="Shaw L.N."/>
        </authorList>
    </citation>
    <scope>NUCLEOTIDE SEQUENCE [LARGE SCALE GENOMIC DNA]</scope>
    <source>
        <strain evidence="6 7">CWR15</strain>
    </source>
</reference>
<accession>A0A6M1L5D9</accession>
<dbReference type="SUPFAM" id="SSF46689">
    <property type="entry name" value="Homeodomain-like"/>
    <property type="match status" value="1"/>
</dbReference>
<keyword evidence="7" id="KW-1185">Reference proteome</keyword>
<feature type="DNA-binding region" description="H-T-H motif" evidence="4">
    <location>
        <begin position="24"/>
        <end position="43"/>
    </location>
</feature>
<dbReference type="PANTHER" id="PTHR30055">
    <property type="entry name" value="HTH-TYPE TRANSCRIPTIONAL REGULATOR RUTR"/>
    <property type="match status" value="1"/>
</dbReference>
<dbReference type="EMBL" id="SAIY01000002">
    <property type="protein sequence ID" value="NGM12364.1"/>
    <property type="molecule type" value="Genomic_DNA"/>
</dbReference>
<dbReference type="PANTHER" id="PTHR30055:SF234">
    <property type="entry name" value="HTH-TYPE TRANSCRIPTIONAL REGULATOR BETI"/>
    <property type="match status" value="1"/>
</dbReference>
<evidence type="ECO:0000313" key="7">
    <source>
        <dbReference type="Proteomes" id="UP000478148"/>
    </source>
</evidence>
<keyword evidence="2 4" id="KW-0238">DNA-binding</keyword>
<keyword evidence="1" id="KW-0805">Transcription regulation</keyword>
<keyword evidence="3" id="KW-0804">Transcription</keyword>
<dbReference type="Pfam" id="PF13305">
    <property type="entry name" value="TetR_C_33"/>
    <property type="match status" value="1"/>
</dbReference>
<dbReference type="InterPro" id="IPR036271">
    <property type="entry name" value="Tet_transcr_reg_TetR-rel_C_sf"/>
</dbReference>
<dbReference type="Pfam" id="PF00440">
    <property type="entry name" value="TetR_N"/>
    <property type="match status" value="1"/>
</dbReference>
<dbReference type="SUPFAM" id="SSF48498">
    <property type="entry name" value="Tetracyclin repressor-like, C-terminal domain"/>
    <property type="match status" value="1"/>
</dbReference>
<dbReference type="AlphaFoldDB" id="A0A6M1L5D9"/>
<proteinExistence type="predicted"/>
<evidence type="ECO:0000256" key="4">
    <source>
        <dbReference type="PROSITE-ProRule" id="PRU00335"/>
    </source>
</evidence>
<dbReference type="InterPro" id="IPR025996">
    <property type="entry name" value="MT1864/Rv1816-like_C"/>
</dbReference>
<dbReference type="InterPro" id="IPR009057">
    <property type="entry name" value="Homeodomain-like_sf"/>
</dbReference>
<dbReference type="GO" id="GO:0003700">
    <property type="term" value="F:DNA-binding transcription factor activity"/>
    <property type="evidence" value="ECO:0007669"/>
    <property type="project" value="TreeGrafter"/>
</dbReference>
<protein>
    <submittedName>
        <fullName evidence="6">TetR/AcrR family transcriptional regulator</fullName>
    </submittedName>
</protein>
<evidence type="ECO:0000259" key="5">
    <source>
        <dbReference type="PROSITE" id="PS50977"/>
    </source>
</evidence>
<dbReference type="GO" id="GO:0000976">
    <property type="term" value="F:transcription cis-regulatory region binding"/>
    <property type="evidence" value="ECO:0007669"/>
    <property type="project" value="TreeGrafter"/>
</dbReference>
<dbReference type="InterPro" id="IPR050109">
    <property type="entry name" value="HTH-type_TetR-like_transc_reg"/>
</dbReference>
<dbReference type="InterPro" id="IPR001647">
    <property type="entry name" value="HTH_TetR"/>
</dbReference>
<gene>
    <name evidence="6" type="ORF">ENC19_06610</name>
</gene>